<dbReference type="Gene3D" id="3.30.420.10">
    <property type="entry name" value="Ribonuclease H-like superfamily/Ribonuclease H"/>
    <property type="match status" value="1"/>
</dbReference>
<sequence>MRYFFDTEFNEHAKGGIELISIAVVSEDSRCFYAISSEFTPPINNPWLMENVIPQLAPTVARETLSQIRYHLHRWMEKDKNPVFYGYFSAYDWVVLCRLYGGMLNLPSTWPKYCYDLKQISMLLGDIRFPEQSKDKHNALQDALWIRDSFTYLSNYGLRNDKDEVFIELP</sequence>
<protein>
    <submittedName>
        <fullName evidence="1">Uncharacterized protein</fullName>
    </submittedName>
</protein>
<gene>
    <name evidence="1" type="ORF">LCGC14_0347480</name>
</gene>
<dbReference type="EMBL" id="LAZR01000258">
    <property type="protein sequence ID" value="KKN78681.1"/>
    <property type="molecule type" value="Genomic_DNA"/>
</dbReference>
<dbReference type="GO" id="GO:0003676">
    <property type="term" value="F:nucleic acid binding"/>
    <property type="evidence" value="ECO:0007669"/>
    <property type="project" value="InterPro"/>
</dbReference>
<dbReference type="SUPFAM" id="SSF53098">
    <property type="entry name" value="Ribonuclease H-like"/>
    <property type="match status" value="1"/>
</dbReference>
<name>A0A0F9VZ23_9ZZZZ</name>
<accession>A0A0F9VZ23</accession>
<evidence type="ECO:0000313" key="1">
    <source>
        <dbReference type="EMBL" id="KKN78681.1"/>
    </source>
</evidence>
<proteinExistence type="predicted"/>
<comment type="caution">
    <text evidence="1">The sequence shown here is derived from an EMBL/GenBank/DDBJ whole genome shotgun (WGS) entry which is preliminary data.</text>
</comment>
<organism evidence="1">
    <name type="scientific">marine sediment metagenome</name>
    <dbReference type="NCBI Taxonomy" id="412755"/>
    <lineage>
        <taxon>unclassified sequences</taxon>
        <taxon>metagenomes</taxon>
        <taxon>ecological metagenomes</taxon>
    </lineage>
</organism>
<dbReference type="AlphaFoldDB" id="A0A0F9VZ23"/>
<reference evidence="1" key="1">
    <citation type="journal article" date="2015" name="Nature">
        <title>Complex archaea that bridge the gap between prokaryotes and eukaryotes.</title>
        <authorList>
            <person name="Spang A."/>
            <person name="Saw J.H."/>
            <person name="Jorgensen S.L."/>
            <person name="Zaremba-Niedzwiedzka K."/>
            <person name="Martijn J."/>
            <person name="Lind A.E."/>
            <person name="van Eijk R."/>
            <person name="Schleper C."/>
            <person name="Guy L."/>
            <person name="Ettema T.J."/>
        </authorList>
    </citation>
    <scope>NUCLEOTIDE SEQUENCE</scope>
</reference>
<dbReference type="InterPro" id="IPR036397">
    <property type="entry name" value="RNaseH_sf"/>
</dbReference>
<dbReference type="InterPro" id="IPR012337">
    <property type="entry name" value="RNaseH-like_sf"/>
</dbReference>